<sequence length="133" mass="15671">MYRSAADWYDDCSLLGGTVDWGCFRLVIARNRSVMVDFHRRRLVTDENIKRVLNEMLMHVRSTQALQQDNGDHVWDLQSVFRSIKVNCSENTKVLKQVVEWGEEATTNPEGLNYPKAKRRSEWRWTWRSAIVP</sequence>
<gene>
    <name evidence="1" type="ORF">BHM03_00006237</name>
</gene>
<accession>A0A445MBL3</accession>
<organism evidence="1">
    <name type="scientific">Ensete ventricosum</name>
    <name type="common">Abyssinian banana</name>
    <name type="synonym">Musa ensete</name>
    <dbReference type="NCBI Taxonomy" id="4639"/>
    <lineage>
        <taxon>Eukaryota</taxon>
        <taxon>Viridiplantae</taxon>
        <taxon>Streptophyta</taxon>
        <taxon>Embryophyta</taxon>
        <taxon>Tracheophyta</taxon>
        <taxon>Spermatophyta</taxon>
        <taxon>Magnoliopsida</taxon>
        <taxon>Liliopsida</taxon>
        <taxon>Zingiberales</taxon>
        <taxon>Musaceae</taxon>
        <taxon>Ensete</taxon>
    </lineage>
</organism>
<protein>
    <submittedName>
        <fullName evidence="1">Uncharacterized protein</fullName>
    </submittedName>
</protein>
<dbReference type="EMBL" id="KV875564">
    <property type="protein sequence ID" value="RZR71655.1"/>
    <property type="molecule type" value="Genomic_DNA"/>
</dbReference>
<dbReference type="AlphaFoldDB" id="A0A445MBL3"/>
<proteinExistence type="predicted"/>
<name>A0A445MBL3_ENSVE</name>
<dbReference type="Proteomes" id="UP000290560">
    <property type="component" value="Unassembled WGS sequence"/>
</dbReference>
<evidence type="ECO:0000313" key="1">
    <source>
        <dbReference type="EMBL" id="RZR71655.1"/>
    </source>
</evidence>
<reference evidence="1" key="1">
    <citation type="journal article" date="2018" name="Data Brief">
        <title>Genome sequence data from 17 accessions of Ensete ventricosum, a staple food crop for millions in Ethiopia.</title>
        <authorList>
            <person name="Yemataw Z."/>
            <person name="Muzemil S."/>
            <person name="Ambachew D."/>
            <person name="Tripathi L."/>
            <person name="Tesfaye K."/>
            <person name="Chala A."/>
            <person name="Farbos A."/>
            <person name="O'Neill P."/>
            <person name="Moore K."/>
            <person name="Grant M."/>
            <person name="Studholme D.J."/>
        </authorList>
    </citation>
    <scope>NUCLEOTIDE SEQUENCE [LARGE SCALE GENOMIC DNA]</scope>
    <source>
        <tissue evidence="1">Leaf</tissue>
    </source>
</reference>